<dbReference type="AlphaFoldDB" id="A0A2U1SZC6"/>
<keyword evidence="3" id="KW-1185">Reference proteome</keyword>
<feature type="transmembrane region" description="Helical" evidence="1">
    <location>
        <begin position="111"/>
        <end position="133"/>
    </location>
</feature>
<gene>
    <name evidence="2" type="ORF">DF220_03380</name>
</gene>
<organism evidence="2 3">
    <name type="scientific">Homoserinimonas hongtaonis</name>
    <dbReference type="NCBI Taxonomy" id="2079791"/>
    <lineage>
        <taxon>Bacteria</taxon>
        <taxon>Bacillati</taxon>
        <taxon>Actinomycetota</taxon>
        <taxon>Actinomycetes</taxon>
        <taxon>Micrococcales</taxon>
        <taxon>Microbacteriaceae</taxon>
        <taxon>Homoserinimonas</taxon>
    </lineage>
</organism>
<name>A0A2U1SZC6_9MICO</name>
<reference evidence="3" key="1">
    <citation type="submission" date="2018-04" db="EMBL/GenBank/DDBJ databases">
        <authorList>
            <person name="Liu S."/>
            <person name="Wang Z."/>
            <person name="Li J."/>
        </authorList>
    </citation>
    <scope>NUCLEOTIDE SEQUENCE [LARGE SCALE GENOMIC DNA]</scope>
    <source>
        <strain evidence="3">S1194</strain>
    </source>
</reference>
<feature type="transmembrane region" description="Helical" evidence="1">
    <location>
        <begin position="145"/>
        <end position="168"/>
    </location>
</feature>
<feature type="transmembrane region" description="Helical" evidence="1">
    <location>
        <begin position="222"/>
        <end position="243"/>
    </location>
</feature>
<dbReference type="EMBL" id="QEEX01000001">
    <property type="protein sequence ID" value="PWB96985.1"/>
    <property type="molecule type" value="Genomic_DNA"/>
</dbReference>
<dbReference type="RefSeq" id="WP_108996992.1">
    <property type="nucleotide sequence ID" value="NZ_QEEX01000001.1"/>
</dbReference>
<keyword evidence="1" id="KW-0472">Membrane</keyword>
<keyword evidence="1" id="KW-0812">Transmembrane</keyword>
<evidence type="ECO:0000256" key="1">
    <source>
        <dbReference type="SAM" id="Phobius"/>
    </source>
</evidence>
<feature type="transmembrane region" description="Helical" evidence="1">
    <location>
        <begin position="82"/>
        <end position="105"/>
    </location>
</feature>
<sequence length="245" mass="25596">MTDRSLEAEFAPDIDAQWAGDFILEARLLDVPGDRIGDSLNDVNTHCRDAREAADIAFGDPTEYARVIAAQSTPSTTRWLPLLGPTTLQIIGVVLGLHGVGGWVTGNAHPLTWSTGAMLIALIGGVSLLSVALSRSLRAIVRRPFIGALLVGVAGALLFAGPYLLLLIETPPLPLPTGLVIALGITILVIGIGLAVATARTGNVDDPISAPGIAPRSRREKYLVAGAPLAWLVVGATLIILFAPR</sequence>
<comment type="caution">
    <text evidence="2">The sequence shown here is derived from an EMBL/GenBank/DDBJ whole genome shotgun (WGS) entry which is preliminary data.</text>
</comment>
<feature type="transmembrane region" description="Helical" evidence="1">
    <location>
        <begin position="180"/>
        <end position="201"/>
    </location>
</feature>
<keyword evidence="1" id="KW-1133">Transmembrane helix</keyword>
<proteinExistence type="predicted"/>
<evidence type="ECO:0000313" key="2">
    <source>
        <dbReference type="EMBL" id="PWB96985.1"/>
    </source>
</evidence>
<evidence type="ECO:0000313" key="3">
    <source>
        <dbReference type="Proteomes" id="UP000244978"/>
    </source>
</evidence>
<dbReference type="Proteomes" id="UP000244978">
    <property type="component" value="Unassembled WGS sequence"/>
</dbReference>
<accession>A0A2U1SZC6</accession>
<protein>
    <submittedName>
        <fullName evidence="2">Uncharacterized protein</fullName>
    </submittedName>
</protein>